<dbReference type="EMBL" id="FOYZ01000006">
    <property type="protein sequence ID" value="SFR81054.1"/>
    <property type="molecule type" value="Genomic_DNA"/>
</dbReference>
<name>A0A1I6JQ22_9FIRM</name>
<feature type="transmembrane region" description="Helical" evidence="1">
    <location>
        <begin position="21"/>
        <end position="44"/>
    </location>
</feature>
<protein>
    <submittedName>
        <fullName evidence="2">Putative zincin peptidase</fullName>
    </submittedName>
</protein>
<sequence>MLVTDRLKEEYIVKEKTTTMIKANVFALLLVIPIVLVGGGIYYFYHPFNVKEILLSDSFFIKLILFVVLFILSIGIHEFIHGLFWSFFCVKHWKSISFGIDKSTGSPYCHCEELLKVWQYVAGALAPGVILGAVPYMLSVYWGNIMLLLLSLFSILGAGGDIMMVSFLIGENPNYLVLDHPKLVGCMVYCKNSGV</sequence>
<dbReference type="STRING" id="37658.SAMN05661086_01859"/>
<organism evidence="2 3">
    <name type="scientific">Anaeromicropila populeti</name>
    <dbReference type="NCBI Taxonomy" id="37658"/>
    <lineage>
        <taxon>Bacteria</taxon>
        <taxon>Bacillati</taxon>
        <taxon>Bacillota</taxon>
        <taxon>Clostridia</taxon>
        <taxon>Lachnospirales</taxon>
        <taxon>Lachnospiraceae</taxon>
        <taxon>Anaeromicropila</taxon>
    </lineage>
</organism>
<feature type="transmembrane region" description="Helical" evidence="1">
    <location>
        <begin position="117"/>
        <end position="139"/>
    </location>
</feature>
<evidence type="ECO:0000256" key="1">
    <source>
        <dbReference type="SAM" id="Phobius"/>
    </source>
</evidence>
<dbReference type="Pfam" id="PF11667">
    <property type="entry name" value="DUF3267"/>
    <property type="match status" value="1"/>
</dbReference>
<dbReference type="Proteomes" id="UP000199659">
    <property type="component" value="Unassembled WGS sequence"/>
</dbReference>
<reference evidence="2 3" key="1">
    <citation type="submission" date="2016-10" db="EMBL/GenBank/DDBJ databases">
        <authorList>
            <person name="de Groot N.N."/>
        </authorList>
    </citation>
    <scope>NUCLEOTIDE SEQUENCE [LARGE SCALE GENOMIC DNA]</scope>
    <source>
        <strain evidence="2 3">743A</strain>
    </source>
</reference>
<proteinExistence type="predicted"/>
<evidence type="ECO:0000313" key="2">
    <source>
        <dbReference type="EMBL" id="SFR81054.1"/>
    </source>
</evidence>
<feature type="transmembrane region" description="Helical" evidence="1">
    <location>
        <begin position="64"/>
        <end position="88"/>
    </location>
</feature>
<gene>
    <name evidence="2" type="ORF">SAMN05661086_01859</name>
</gene>
<feature type="transmembrane region" description="Helical" evidence="1">
    <location>
        <begin position="145"/>
        <end position="169"/>
    </location>
</feature>
<dbReference type="AlphaFoldDB" id="A0A1I6JQ22"/>
<keyword evidence="3" id="KW-1185">Reference proteome</keyword>
<dbReference type="InterPro" id="IPR021683">
    <property type="entry name" value="DUF3267"/>
</dbReference>
<keyword evidence="1" id="KW-1133">Transmembrane helix</keyword>
<keyword evidence="1" id="KW-0472">Membrane</keyword>
<accession>A0A1I6JQ22</accession>
<keyword evidence="1" id="KW-0812">Transmembrane</keyword>
<evidence type="ECO:0000313" key="3">
    <source>
        <dbReference type="Proteomes" id="UP000199659"/>
    </source>
</evidence>